<keyword evidence="4" id="KW-1185">Reference proteome</keyword>
<sequence>MAAFYSALFSLTVLRAEARPCAAGQAQNCCLSPSCSVQRQQRKVKMYSVRHGELSAEELARRDLGAAVIDHSFDTTKGVASGVGAVTKGAVSGAAAVVAVPVAGFRHGGIAGALLGAVGGVCAGAGLAAAGVAIGGVQVVRGLAQTPSTIAGVVMHKEWDEKSGRWIVYNLQEEAKIALPMDEAAYVEYRKKGGAGELAADDAARALAAARGEPSDAAAAAAAPAAPAAAVAETELYDALGVTPAATAEQVKMAYFVRTLRAPSAAEEGGSGGGGGGATADLQLLGEACQVLSDAELRKLYDARGRAGVADAPLMDGAAFHAMVFGNDKFEPLVGKLQATTQYATTKSDADPATATTQYATTKSDADPAAVRNAAQLAQWKREVQCALNLVVLLQPLTSGQLSEADFRKEMEVAAEALASTPMGQTYLSSIGYVYAFEAETELQGKMGMLRPFEWAGHALLARHRLTRAGVVAADRQATLAEKQKKGASSEEAEAALATKAAEATMETFWRVTVLDIEDTLRSVCRKVLRDNGVTQAERAARARALLITGKIFHARGDPAAVPSAAETDALAAALAAKLKTDGAALAREADVKALSC</sequence>
<dbReference type="InterPro" id="IPR001623">
    <property type="entry name" value="DnaJ_domain"/>
</dbReference>
<dbReference type="AlphaFoldDB" id="A0A836CC89"/>
<dbReference type="InterPro" id="IPR036869">
    <property type="entry name" value="J_dom_sf"/>
</dbReference>
<dbReference type="InterPro" id="IPR026894">
    <property type="entry name" value="DnaJ_X"/>
</dbReference>
<evidence type="ECO:0000256" key="1">
    <source>
        <dbReference type="SAM" id="SignalP"/>
    </source>
</evidence>
<feature type="domain" description="J" evidence="2">
    <location>
        <begin position="235"/>
        <end position="305"/>
    </location>
</feature>
<dbReference type="PANTHER" id="PTHR44094">
    <property type="entry name" value="DNAJ HEAT SHOCK N-TERMINAL DOMAIN-CONTAINING PROTEIN"/>
    <property type="match status" value="1"/>
</dbReference>
<dbReference type="Pfam" id="PF14308">
    <property type="entry name" value="DnaJ-X"/>
    <property type="match status" value="1"/>
</dbReference>
<dbReference type="SUPFAM" id="SSF46565">
    <property type="entry name" value="Chaperone J-domain"/>
    <property type="match status" value="1"/>
</dbReference>
<evidence type="ECO:0000313" key="4">
    <source>
        <dbReference type="Proteomes" id="UP000664859"/>
    </source>
</evidence>
<gene>
    <name evidence="3" type="ORF">JKP88DRAFT_246879</name>
</gene>
<feature type="chain" id="PRO_5032622416" evidence="1">
    <location>
        <begin position="19"/>
        <end position="597"/>
    </location>
</feature>
<accession>A0A836CC89</accession>
<dbReference type="PANTHER" id="PTHR44094:SF8">
    <property type="entry name" value="DNAJ HEAT SHOCK N-TERMINAL DOMAIN-CONTAINING PROTEIN-RELATED"/>
    <property type="match status" value="1"/>
</dbReference>
<reference evidence="3" key="1">
    <citation type="submission" date="2021-02" db="EMBL/GenBank/DDBJ databases">
        <title>First Annotated Genome of the Yellow-green Alga Tribonema minus.</title>
        <authorList>
            <person name="Mahan K.M."/>
        </authorList>
    </citation>
    <scope>NUCLEOTIDE SEQUENCE</scope>
    <source>
        <strain evidence="3">UTEX B ZZ1240</strain>
    </source>
</reference>
<evidence type="ECO:0000259" key="2">
    <source>
        <dbReference type="PROSITE" id="PS50076"/>
    </source>
</evidence>
<keyword evidence="1" id="KW-0732">Signal</keyword>
<dbReference type="Proteomes" id="UP000664859">
    <property type="component" value="Unassembled WGS sequence"/>
</dbReference>
<dbReference type="OrthoDB" id="10250354at2759"/>
<feature type="signal peptide" evidence="1">
    <location>
        <begin position="1"/>
        <end position="18"/>
    </location>
</feature>
<dbReference type="PROSITE" id="PS50076">
    <property type="entry name" value="DNAJ_2"/>
    <property type="match status" value="1"/>
</dbReference>
<dbReference type="PRINTS" id="PR00625">
    <property type="entry name" value="JDOMAIN"/>
</dbReference>
<dbReference type="EMBL" id="JAFCMP010000401">
    <property type="protein sequence ID" value="KAG5180267.1"/>
    <property type="molecule type" value="Genomic_DNA"/>
</dbReference>
<dbReference type="InterPro" id="IPR052423">
    <property type="entry name" value="EMIR"/>
</dbReference>
<comment type="caution">
    <text evidence="3">The sequence shown here is derived from an EMBL/GenBank/DDBJ whole genome shotgun (WGS) entry which is preliminary data.</text>
</comment>
<organism evidence="3 4">
    <name type="scientific">Tribonema minus</name>
    <dbReference type="NCBI Taxonomy" id="303371"/>
    <lineage>
        <taxon>Eukaryota</taxon>
        <taxon>Sar</taxon>
        <taxon>Stramenopiles</taxon>
        <taxon>Ochrophyta</taxon>
        <taxon>PX clade</taxon>
        <taxon>Xanthophyceae</taxon>
        <taxon>Tribonematales</taxon>
        <taxon>Tribonemataceae</taxon>
        <taxon>Tribonema</taxon>
    </lineage>
</organism>
<evidence type="ECO:0000313" key="3">
    <source>
        <dbReference type="EMBL" id="KAG5180267.1"/>
    </source>
</evidence>
<protein>
    <submittedName>
        <fullName evidence="3">X-domain of DnaJ-containing-domain-containing protein</fullName>
    </submittedName>
</protein>
<name>A0A836CC89_9STRA</name>
<proteinExistence type="predicted"/>
<dbReference type="Gene3D" id="1.10.287.110">
    <property type="entry name" value="DnaJ domain"/>
    <property type="match status" value="1"/>
</dbReference>